<dbReference type="InterPro" id="IPR048469">
    <property type="entry name" value="YchJ-like_M"/>
</dbReference>
<evidence type="ECO:0000313" key="3">
    <source>
        <dbReference type="EMBL" id="KIS36381.1"/>
    </source>
</evidence>
<dbReference type="NCBIfam" id="NF001213">
    <property type="entry name" value="PRK00183.1"/>
    <property type="match status" value="1"/>
</dbReference>
<evidence type="ECO:0000256" key="2">
    <source>
        <dbReference type="HAMAP-Rule" id="MF_00612"/>
    </source>
</evidence>
<dbReference type="PATRIC" id="fig|727.564.peg.1230"/>
<dbReference type="Proteomes" id="UP000050700">
    <property type="component" value="Unassembled WGS sequence"/>
</dbReference>
<dbReference type="InterPro" id="IPR032710">
    <property type="entry name" value="NTF2-like_dom_sf"/>
</dbReference>
<comment type="caution">
    <text evidence="3">The sequence shown here is derived from an EMBL/GenBank/DDBJ whole genome shotgun (WGS) entry which is preliminary data.</text>
</comment>
<dbReference type="Gene3D" id="3.10.450.50">
    <property type="match status" value="1"/>
</dbReference>
<proteinExistence type="inferred from homology"/>
<dbReference type="SUPFAM" id="SSF103642">
    <property type="entry name" value="Sec-C motif"/>
    <property type="match status" value="1"/>
</dbReference>
<dbReference type="SUPFAM" id="SSF54427">
    <property type="entry name" value="NTF2-like"/>
    <property type="match status" value="1"/>
</dbReference>
<organism evidence="3 4">
    <name type="scientific">Haemophilus influenzae</name>
    <dbReference type="NCBI Taxonomy" id="727"/>
    <lineage>
        <taxon>Bacteria</taxon>
        <taxon>Pseudomonadati</taxon>
        <taxon>Pseudomonadota</taxon>
        <taxon>Gammaproteobacteria</taxon>
        <taxon>Pasteurellales</taxon>
        <taxon>Pasteurellaceae</taxon>
        <taxon>Haemophilus</taxon>
    </lineage>
</organism>
<evidence type="ECO:0000256" key="1">
    <source>
        <dbReference type="ARBA" id="ARBA00010839"/>
    </source>
</evidence>
<sequence>MSEISTALSLENCPCQSGHHYADCCGKFHLKQAFPETAEQLMRSRYTAYVLKNIPYIVVTTVPSQQTLLEPRLLQEWADNTVWLGLEILKTESLTKTQSAVEFKAIFQGEEREQVHQEKSIFVKIEDRWYFVDPTVSLPTMKQPCVCDSGKKFKHCCGGFL</sequence>
<dbReference type="RefSeq" id="WP_005665297.1">
    <property type="nucleotide sequence ID" value="NZ_CP089168.1"/>
</dbReference>
<gene>
    <name evidence="3" type="ORF">NTHI1209_02025</name>
</gene>
<comment type="similarity">
    <text evidence="1 2">Belongs to the UPF0225 family.</text>
</comment>
<dbReference type="PANTHER" id="PTHR33747:SF1">
    <property type="entry name" value="ADENYLATE CYCLASE-ASSOCIATED CAP C-TERMINAL DOMAIN-CONTAINING PROTEIN"/>
    <property type="match status" value="1"/>
</dbReference>
<dbReference type="HAMAP" id="MF_00612">
    <property type="entry name" value="UPF0225"/>
    <property type="match status" value="1"/>
</dbReference>
<dbReference type="PANTHER" id="PTHR33747">
    <property type="entry name" value="UPF0225 PROTEIN SCO1677"/>
    <property type="match status" value="1"/>
</dbReference>
<dbReference type="InterPro" id="IPR004027">
    <property type="entry name" value="SEC_C_motif"/>
</dbReference>
<protein>
    <recommendedName>
        <fullName evidence="2">UPF0225 protein NTHI1209_02025</fullName>
    </recommendedName>
</protein>
<accession>A0A0D0IGG1</accession>
<reference evidence="3 4" key="1">
    <citation type="submission" date="2014-05" db="EMBL/GenBank/DDBJ databases">
        <title>Methylome analysis of the phasevarions of Haemophilus influenzae.</title>
        <authorList>
            <person name="Atack J.M."/>
            <person name="Fox K.L."/>
            <person name="Power P.M."/>
            <person name="Clark T."/>
            <person name="Jurcisek J."/>
            <person name="Korlach J."/>
            <person name="Bakaletz L.O."/>
            <person name="Jennings M.P."/>
        </authorList>
    </citation>
    <scope>NUCLEOTIDE SEQUENCE [LARGE SCALE GENOMIC DNA]</scope>
    <source>
        <strain evidence="3 4">1209</strain>
    </source>
</reference>
<name>A0A0D0IGG1_HAEIF</name>
<dbReference type="Pfam" id="PF17775">
    <property type="entry name" value="YchJ_M-like"/>
    <property type="match status" value="1"/>
</dbReference>
<dbReference type="EMBL" id="JMQP01000002">
    <property type="protein sequence ID" value="KIS36381.1"/>
    <property type="molecule type" value="Genomic_DNA"/>
</dbReference>
<dbReference type="InterPro" id="IPR023006">
    <property type="entry name" value="YchJ-like"/>
</dbReference>
<dbReference type="NCBIfam" id="NF002486">
    <property type="entry name" value="PRK01752.1"/>
    <property type="match status" value="1"/>
</dbReference>
<dbReference type="Pfam" id="PF02810">
    <property type="entry name" value="SEC-C"/>
    <property type="match status" value="2"/>
</dbReference>
<evidence type="ECO:0000313" key="4">
    <source>
        <dbReference type="Proteomes" id="UP000050700"/>
    </source>
</evidence>
<dbReference type="AlphaFoldDB" id="A0A0D0IGG1"/>